<dbReference type="OrthoDB" id="2665115at2"/>
<dbReference type="EMBL" id="CP040396">
    <property type="protein sequence ID" value="QCT02850.1"/>
    <property type="molecule type" value="Genomic_DNA"/>
</dbReference>
<reference evidence="1 2" key="1">
    <citation type="submission" date="2019-05" db="EMBL/GenBank/DDBJ databases">
        <authorList>
            <person name="Chen C."/>
        </authorList>
    </citation>
    <scope>NUCLEOTIDE SEQUENCE [LARGE SCALE GENOMIC DNA]</scope>
    <source>
        <strain evidence="1 2">HB172198</strain>
    </source>
</reference>
<dbReference type="RefSeq" id="WP_138225816.1">
    <property type="nucleotide sequence ID" value="NZ_CP040396.1"/>
</dbReference>
<proteinExistence type="predicted"/>
<evidence type="ECO:0000313" key="2">
    <source>
        <dbReference type="Proteomes" id="UP000300879"/>
    </source>
</evidence>
<evidence type="ECO:0000313" key="1">
    <source>
        <dbReference type="EMBL" id="QCT02850.1"/>
    </source>
</evidence>
<keyword evidence="2" id="KW-1185">Reference proteome</keyword>
<sequence length="91" mass="10475">MLISYTIERAAMQLDEEKHFTGSTVFNVEDHPESYEVTFMSKDGKNWDYSLHFAGEPGPEEKFLQVDEWLELHDDLFDDLLDAAIDAGGFE</sequence>
<dbReference type="Proteomes" id="UP000300879">
    <property type="component" value="Chromosome"/>
</dbReference>
<accession>A0A4P8XME8</accession>
<dbReference type="AlphaFoldDB" id="A0A4P8XME8"/>
<name>A0A4P8XME8_9BACL</name>
<organism evidence="1 2">
    <name type="scientific">Paenibacillus algicola</name>
    <dbReference type="NCBI Taxonomy" id="2565926"/>
    <lineage>
        <taxon>Bacteria</taxon>
        <taxon>Bacillati</taxon>
        <taxon>Bacillota</taxon>
        <taxon>Bacilli</taxon>
        <taxon>Bacillales</taxon>
        <taxon>Paenibacillaceae</taxon>
        <taxon>Paenibacillus</taxon>
    </lineage>
</organism>
<dbReference type="KEGG" id="palo:E6C60_2135"/>
<gene>
    <name evidence="1" type="ORF">E6C60_2135</name>
</gene>
<protein>
    <submittedName>
        <fullName evidence="1">Uncharacterized protein</fullName>
    </submittedName>
</protein>